<sequence length="630" mass="74100">MVQLHGEEKFYHWYTRLTLSAKNENLREGYTNETLLMCLRNRVISKQLDEILNLVVKKYDKRMSKDVSSDECPVVMFMLWMANPVVRNEFFEHPTLLGRNKHVVVIPVEELEIWRRTANHVKARSIRRGTENHSVNALVDLRASSSIYRNEIVNDFDIKFTTNNKLWGKTQICYSKTFGIVCRQELTLRIRELQIQKGENCNGYNRSITYHKKRYIYILAIHDYCSNFTITIPVEKIFSDEVWLKFKDEFPLKFAMTLTFHTDMGIDFRSELFKCITNKLGDNYECDTVLKIATFSYNVYTHKSTVLSPFDAMQKRFLYLPIYSYFESETLEVFKHAPVHYCTDFTSTSIATVFTYGRDIRCIDPLKQAVRGLRGSHPLNTHPYPQTTRPASPDHHSFAGTFEYPKDQYDECRRLAWDLQINEAGQAYFKAGKIAENNLKDLDHAKNSYVLSADCYRKILSGSAYESYRKFVKGHTLFAINVSVEYGYIFEEEFGNIDKANEFYNWADDLRRKNNIEHICKYTPEHTKRFYTTVLSSNNSEEFFKLFWHKEQARNQESIFTSNKSNMQEMRLFLANPRQNIPSNMSSTFLHNFVNIMKEIDNACLRYKESDDQSTKIALEERDNESICLN</sequence>
<reference evidence="1 2" key="1">
    <citation type="journal article" date="2014" name="Genome Biol. Evol.">
        <title>The genome of the myxosporean Thelohanellus kitauei shows adaptations to nutrient acquisition within its fish host.</title>
        <authorList>
            <person name="Yang Y."/>
            <person name="Xiong J."/>
            <person name="Zhou Z."/>
            <person name="Huo F."/>
            <person name="Miao W."/>
            <person name="Ran C."/>
            <person name="Liu Y."/>
            <person name="Zhang J."/>
            <person name="Feng J."/>
            <person name="Wang M."/>
            <person name="Wang M."/>
            <person name="Wang L."/>
            <person name="Yao B."/>
        </authorList>
    </citation>
    <scope>NUCLEOTIDE SEQUENCE [LARGE SCALE GENOMIC DNA]</scope>
    <source>
        <strain evidence="1">Wuqing</strain>
    </source>
</reference>
<protein>
    <submittedName>
        <fullName evidence="1">Uncharacterized protein</fullName>
    </submittedName>
</protein>
<organism evidence="1 2">
    <name type="scientific">Thelohanellus kitauei</name>
    <name type="common">Myxosporean</name>
    <dbReference type="NCBI Taxonomy" id="669202"/>
    <lineage>
        <taxon>Eukaryota</taxon>
        <taxon>Metazoa</taxon>
        <taxon>Cnidaria</taxon>
        <taxon>Myxozoa</taxon>
        <taxon>Myxosporea</taxon>
        <taxon>Bivalvulida</taxon>
        <taxon>Platysporina</taxon>
        <taxon>Myxobolidae</taxon>
        <taxon>Thelohanellus</taxon>
    </lineage>
</organism>
<name>A0A0C2J2J7_THEKT</name>
<evidence type="ECO:0000313" key="1">
    <source>
        <dbReference type="EMBL" id="KII63307.1"/>
    </source>
</evidence>
<dbReference type="AlphaFoldDB" id="A0A0C2J2J7"/>
<accession>A0A0C2J2J7</accession>
<dbReference type="SUPFAM" id="SSF53098">
    <property type="entry name" value="Ribonuclease H-like"/>
    <property type="match status" value="1"/>
</dbReference>
<evidence type="ECO:0000313" key="2">
    <source>
        <dbReference type="Proteomes" id="UP000031668"/>
    </source>
</evidence>
<dbReference type="OrthoDB" id="9984275at2759"/>
<dbReference type="Pfam" id="PF14938">
    <property type="entry name" value="SNAP"/>
    <property type="match status" value="1"/>
</dbReference>
<dbReference type="InterPro" id="IPR012337">
    <property type="entry name" value="RNaseH-like_sf"/>
</dbReference>
<dbReference type="SUPFAM" id="SSF48452">
    <property type="entry name" value="TPR-like"/>
    <property type="match status" value="1"/>
</dbReference>
<gene>
    <name evidence="1" type="ORF">RF11_04904</name>
</gene>
<dbReference type="InterPro" id="IPR011990">
    <property type="entry name" value="TPR-like_helical_dom_sf"/>
</dbReference>
<dbReference type="Proteomes" id="UP000031668">
    <property type="component" value="Unassembled WGS sequence"/>
</dbReference>
<keyword evidence="2" id="KW-1185">Reference proteome</keyword>
<comment type="caution">
    <text evidence="1">The sequence shown here is derived from an EMBL/GenBank/DDBJ whole genome shotgun (WGS) entry which is preliminary data.</text>
</comment>
<dbReference type="EMBL" id="JWZT01004744">
    <property type="protein sequence ID" value="KII63307.1"/>
    <property type="molecule type" value="Genomic_DNA"/>
</dbReference>
<proteinExistence type="predicted"/>
<dbReference type="Gene3D" id="1.25.40.10">
    <property type="entry name" value="Tetratricopeptide repeat domain"/>
    <property type="match status" value="1"/>
</dbReference>